<protein>
    <submittedName>
        <fullName evidence="1">DUF1501 domain-containing protein</fullName>
    </submittedName>
</protein>
<organism evidence="1">
    <name type="scientific">Singulisphaera sp. Ch08</name>
    <dbReference type="NCBI Taxonomy" id="3120278"/>
    <lineage>
        <taxon>Bacteria</taxon>
        <taxon>Pseudomonadati</taxon>
        <taxon>Planctomycetota</taxon>
        <taxon>Planctomycetia</taxon>
        <taxon>Isosphaerales</taxon>
        <taxon>Isosphaeraceae</taxon>
        <taxon>Singulisphaera</taxon>
    </lineage>
</organism>
<dbReference type="SUPFAM" id="SSF53649">
    <property type="entry name" value="Alkaline phosphatase-like"/>
    <property type="match status" value="1"/>
</dbReference>
<dbReference type="Pfam" id="PF07394">
    <property type="entry name" value="DUF1501"/>
    <property type="match status" value="1"/>
</dbReference>
<proteinExistence type="predicted"/>
<dbReference type="InterPro" id="IPR006311">
    <property type="entry name" value="TAT_signal"/>
</dbReference>
<evidence type="ECO:0000313" key="1">
    <source>
        <dbReference type="EMBL" id="XBH06352.1"/>
    </source>
</evidence>
<dbReference type="PANTHER" id="PTHR43737:SF1">
    <property type="entry name" value="DUF1501 DOMAIN-CONTAINING PROTEIN"/>
    <property type="match status" value="1"/>
</dbReference>
<dbReference type="AlphaFoldDB" id="A0AAU7CLG9"/>
<dbReference type="PANTHER" id="PTHR43737">
    <property type="entry name" value="BLL7424 PROTEIN"/>
    <property type="match status" value="1"/>
</dbReference>
<dbReference type="PROSITE" id="PS51257">
    <property type="entry name" value="PROKAR_LIPOPROTEIN"/>
    <property type="match status" value="1"/>
</dbReference>
<dbReference type="EMBL" id="CP155447">
    <property type="protein sequence ID" value="XBH06352.1"/>
    <property type="molecule type" value="Genomic_DNA"/>
</dbReference>
<sequence length="419" mass="46322">MHPTRREMLRLGLGSSALLACGPTVPLFLARSANALANDRPAAKGRILVVVQLDGGNDGLNTVVPYRDDEYRKRRPKLAIPADEVRKVDDQVGLHPMLEPFSRLLEQDRLAIVQGVGYPNPNRSHFESMAIWQTAKTDMDKSTPGWLARALDRRTGQDGDAAGLHLHEAFPLPRALSGGRQVVPSIARLEQFRRRLGMTEGTEAASQIEALDRLARQARGEPGSPLQFVERCSLITYASSARLERIQQDQPTAKAAYPEFYLAQRLQWIAQLIKADLTTAIYYTHLDGFDTHSGQLPRHADLMRELGASLGAFLDDLKKAGESERVVVLVFSEFGRRLNENDSGGTDHGTAAPVFLLGEQVEAGLHGPYPDLTRLEDGDPIHVVDFRRIYATVLDQWLEVPHRDILGTAFAPLPVLRGG</sequence>
<accession>A0AAU7CLG9</accession>
<gene>
    <name evidence="1" type="ORF">V5E97_10035</name>
</gene>
<dbReference type="PROSITE" id="PS51318">
    <property type="entry name" value="TAT"/>
    <property type="match status" value="1"/>
</dbReference>
<name>A0AAU7CLG9_9BACT</name>
<reference evidence="1" key="1">
    <citation type="submission" date="2024-05" db="EMBL/GenBank/DDBJ databases">
        <title>Planctomycetes of the genus Singulisphaera possess chitinolytic capabilities.</title>
        <authorList>
            <person name="Ivanova A."/>
        </authorList>
    </citation>
    <scope>NUCLEOTIDE SEQUENCE</scope>
    <source>
        <strain evidence="1">Ch08T</strain>
    </source>
</reference>
<dbReference type="RefSeq" id="WP_406699203.1">
    <property type="nucleotide sequence ID" value="NZ_CP155447.1"/>
</dbReference>
<dbReference type="InterPro" id="IPR017850">
    <property type="entry name" value="Alkaline_phosphatase_core_sf"/>
</dbReference>
<dbReference type="InterPro" id="IPR010869">
    <property type="entry name" value="DUF1501"/>
</dbReference>